<keyword evidence="1" id="KW-0812">Transmembrane</keyword>
<evidence type="ECO:0008006" key="6">
    <source>
        <dbReference type="Google" id="ProtNLM"/>
    </source>
</evidence>
<gene>
    <name evidence="4" type="ORF">EDD71_10517</name>
</gene>
<dbReference type="InterPro" id="IPR058709">
    <property type="entry name" value="BSH_RND-rel"/>
</dbReference>
<name>A0A4V3ETH1_9CLOT</name>
<evidence type="ECO:0000313" key="4">
    <source>
        <dbReference type="EMBL" id="TDT61839.1"/>
    </source>
</evidence>
<proteinExistence type="predicted"/>
<evidence type="ECO:0000256" key="1">
    <source>
        <dbReference type="SAM" id="Phobius"/>
    </source>
</evidence>
<dbReference type="Pfam" id="PF26011">
    <property type="entry name" value="Beta-barrel_RND_rel"/>
    <property type="match status" value="1"/>
</dbReference>
<protein>
    <recommendedName>
        <fullName evidence="6">Membrane fusion protein</fullName>
    </recommendedName>
</protein>
<dbReference type="Proteomes" id="UP000295325">
    <property type="component" value="Unassembled WGS sequence"/>
</dbReference>
<organism evidence="4 5">
    <name type="scientific">Fonticella tunisiensis</name>
    <dbReference type="NCBI Taxonomy" id="1096341"/>
    <lineage>
        <taxon>Bacteria</taxon>
        <taxon>Bacillati</taxon>
        <taxon>Bacillota</taxon>
        <taxon>Clostridia</taxon>
        <taxon>Eubacteriales</taxon>
        <taxon>Clostridiaceae</taxon>
        <taxon>Fonticella</taxon>
    </lineage>
</organism>
<dbReference type="AlphaFoldDB" id="A0A4V3ETH1"/>
<comment type="caution">
    <text evidence="4">The sequence shown here is derived from an EMBL/GenBank/DDBJ whole genome shotgun (WGS) entry which is preliminary data.</text>
</comment>
<keyword evidence="1" id="KW-0472">Membrane</keyword>
<keyword evidence="5" id="KW-1185">Reference proteome</keyword>
<dbReference type="InterPro" id="IPR058729">
    <property type="entry name" value="Beta-barrel_RND-rel"/>
</dbReference>
<dbReference type="OrthoDB" id="1954519at2"/>
<keyword evidence="1" id="KW-1133">Transmembrane helix</keyword>
<dbReference type="RefSeq" id="WP_133627476.1">
    <property type="nucleotide sequence ID" value="NZ_SOAZ01000005.1"/>
</dbReference>
<feature type="domain" description="RND related barrel-sandwich hybrid" evidence="3">
    <location>
        <begin position="66"/>
        <end position="125"/>
    </location>
</feature>
<reference evidence="4 5" key="1">
    <citation type="submission" date="2019-03" db="EMBL/GenBank/DDBJ databases">
        <title>Genomic Encyclopedia of Type Strains, Phase IV (KMG-IV): sequencing the most valuable type-strain genomes for metagenomic binning, comparative biology and taxonomic classification.</title>
        <authorList>
            <person name="Goeker M."/>
        </authorList>
    </citation>
    <scope>NUCLEOTIDE SEQUENCE [LARGE SCALE GENOMIC DNA]</scope>
    <source>
        <strain evidence="4 5">DSM 24455</strain>
    </source>
</reference>
<dbReference type="Pfam" id="PF26018">
    <property type="entry name" value="BSH_RND_rel"/>
    <property type="match status" value="1"/>
</dbReference>
<evidence type="ECO:0000259" key="3">
    <source>
        <dbReference type="Pfam" id="PF26018"/>
    </source>
</evidence>
<feature type="transmembrane region" description="Helical" evidence="1">
    <location>
        <begin position="12"/>
        <end position="31"/>
    </location>
</feature>
<accession>A0A4V3ETH1</accession>
<sequence>MNKLKNSRKTTISFLIVFMVLILIISINSGVKTVDAMYGTFEDKVEFKGMYFVQEYVLREGDTKGIKFKFKNGEKISKGVEIAEGIYSTEAGILTFKLDGFENKYDLKSIKNVDVRDIEKLIKEKPQISGIKIINNSEWYICAYISPENIDSFRKGMTKEILINNIYYTADIVDKFNNSSGDFLVMKIKNDLDVVNLHRGFSGYIIKSKNNGIIVPLSALSEYNGEKGVFIEVNGYAYFRPVKVLSTINDKAVVVSADSSKKELKEYDKIITNPSRIRNGTKVN</sequence>
<dbReference type="EMBL" id="SOAZ01000005">
    <property type="protein sequence ID" value="TDT61839.1"/>
    <property type="molecule type" value="Genomic_DNA"/>
</dbReference>
<dbReference type="Gene3D" id="2.40.420.20">
    <property type="match status" value="1"/>
</dbReference>
<evidence type="ECO:0000313" key="5">
    <source>
        <dbReference type="Proteomes" id="UP000295325"/>
    </source>
</evidence>
<feature type="domain" description="RND related beta-barrel" evidence="2">
    <location>
        <begin position="139"/>
        <end position="208"/>
    </location>
</feature>
<evidence type="ECO:0000259" key="2">
    <source>
        <dbReference type="Pfam" id="PF26011"/>
    </source>
</evidence>